<dbReference type="KEGG" id="fwa:DCMF_08625"/>
<dbReference type="EMBL" id="CP017634">
    <property type="protein sequence ID" value="ATW28472.1"/>
    <property type="molecule type" value="Genomic_DNA"/>
</dbReference>
<organism evidence="8 9">
    <name type="scientific">Formimonas warabiya</name>
    <dbReference type="NCBI Taxonomy" id="1761012"/>
    <lineage>
        <taxon>Bacteria</taxon>
        <taxon>Bacillati</taxon>
        <taxon>Bacillota</taxon>
        <taxon>Clostridia</taxon>
        <taxon>Eubacteriales</taxon>
        <taxon>Peptococcaceae</taxon>
        <taxon>Candidatus Formimonas</taxon>
    </lineage>
</organism>
<reference evidence="8 9" key="1">
    <citation type="submission" date="2016-10" db="EMBL/GenBank/DDBJ databases">
        <title>Complete Genome Sequence of Peptococcaceae strain DCMF.</title>
        <authorList>
            <person name="Edwards R.J."/>
            <person name="Holland S.I."/>
            <person name="Deshpande N.P."/>
            <person name="Wong Y.K."/>
            <person name="Ertan H."/>
            <person name="Manefield M."/>
            <person name="Russell T.L."/>
            <person name="Lee M.J."/>
        </authorList>
    </citation>
    <scope>NUCLEOTIDE SEQUENCE [LARGE SCALE GENOMIC DNA]</scope>
    <source>
        <strain evidence="8 9">DCMF</strain>
    </source>
</reference>
<dbReference type="NCBIfam" id="TIGR00255">
    <property type="entry name" value="YicC/YloC family endoribonuclease"/>
    <property type="match status" value="1"/>
</dbReference>
<name>A0A3G1L115_FORW1</name>
<dbReference type="Proteomes" id="UP000323521">
    <property type="component" value="Chromosome"/>
</dbReference>
<dbReference type="Pfam" id="PF03755">
    <property type="entry name" value="YicC-like_N"/>
    <property type="match status" value="1"/>
</dbReference>
<keyword evidence="9" id="KW-1185">Reference proteome</keyword>
<dbReference type="GO" id="GO:0016787">
    <property type="term" value="F:hydrolase activity"/>
    <property type="evidence" value="ECO:0007669"/>
    <property type="project" value="UniProtKB-KW"/>
</dbReference>
<evidence type="ECO:0000256" key="4">
    <source>
        <dbReference type="ARBA" id="ARBA00022801"/>
    </source>
</evidence>
<gene>
    <name evidence="8" type="ORF">DCMF_08625</name>
</gene>
<dbReference type="PANTHER" id="PTHR30636:SF3">
    <property type="entry name" value="UPF0701 PROTEIN YICC"/>
    <property type="match status" value="1"/>
</dbReference>
<evidence type="ECO:0000256" key="5">
    <source>
        <dbReference type="ARBA" id="ARBA00035648"/>
    </source>
</evidence>
<evidence type="ECO:0000259" key="6">
    <source>
        <dbReference type="Pfam" id="PF03755"/>
    </source>
</evidence>
<dbReference type="InterPro" id="IPR013551">
    <property type="entry name" value="YicC-like_C"/>
</dbReference>
<protein>
    <submittedName>
        <fullName evidence="8">YicC family protein</fullName>
    </submittedName>
</protein>
<proteinExistence type="inferred from homology"/>
<sequence length="288" mass="32607">MTGYGRGEAASADKKITVEAKSVNHRFLETVVRMPKQLLPLEERIKKMIQEKITRGRVDVFLSLEETGEKKRLVKVDKELGLAYYNALRELADACNIPEKFDLVSISTLPGVMTLEDEEDDLEAVWPIVREAVEKAVDCLADMRAVEGQKLAEDLLRRRSGIGNLVARIEERSPLVVQEYRDKLAQRVQDLLAEVQIDEAKLANEVAFFADRASIAEELVRLNSHLDQMESILASSDSIGRKLDFLGQEMNREINTIGSKANDLTINRFVVEVKSELEKIREQVQNLE</sequence>
<dbReference type="GO" id="GO:0004521">
    <property type="term" value="F:RNA endonuclease activity"/>
    <property type="evidence" value="ECO:0007669"/>
    <property type="project" value="InterPro"/>
</dbReference>
<dbReference type="AlphaFoldDB" id="A0A3G1L115"/>
<accession>A0A3G1L115</accession>
<evidence type="ECO:0000256" key="3">
    <source>
        <dbReference type="ARBA" id="ARBA00022759"/>
    </source>
</evidence>
<dbReference type="Pfam" id="PF08340">
    <property type="entry name" value="YicC-like_C"/>
    <property type="match status" value="1"/>
</dbReference>
<comment type="similarity">
    <text evidence="5">Belongs to the YicC/YloC family.</text>
</comment>
<evidence type="ECO:0000259" key="7">
    <source>
        <dbReference type="Pfam" id="PF08340"/>
    </source>
</evidence>
<feature type="domain" description="Endoribonuclease YicC-like N-terminal" evidence="6">
    <location>
        <begin position="1"/>
        <end position="152"/>
    </location>
</feature>
<feature type="domain" description="Endoribonuclease YicC-like C-terminal" evidence="7">
    <location>
        <begin position="169"/>
        <end position="288"/>
    </location>
</feature>
<evidence type="ECO:0000313" key="8">
    <source>
        <dbReference type="EMBL" id="ATW28472.1"/>
    </source>
</evidence>
<keyword evidence="4" id="KW-0378">Hydrolase</keyword>
<keyword evidence="2" id="KW-0540">Nuclease</keyword>
<dbReference type="PANTHER" id="PTHR30636">
    <property type="entry name" value="UPF0701 PROTEIN YICC"/>
    <property type="match status" value="1"/>
</dbReference>
<evidence type="ECO:0000256" key="1">
    <source>
        <dbReference type="ARBA" id="ARBA00001968"/>
    </source>
</evidence>
<dbReference type="InterPro" id="IPR005229">
    <property type="entry name" value="YicC/YloC-like"/>
</dbReference>
<evidence type="ECO:0000256" key="2">
    <source>
        <dbReference type="ARBA" id="ARBA00022722"/>
    </source>
</evidence>
<evidence type="ECO:0000313" key="9">
    <source>
        <dbReference type="Proteomes" id="UP000323521"/>
    </source>
</evidence>
<comment type="cofactor">
    <cofactor evidence="1">
        <name>a divalent metal cation</name>
        <dbReference type="ChEBI" id="CHEBI:60240"/>
    </cofactor>
</comment>
<keyword evidence="3" id="KW-0255">Endonuclease</keyword>
<dbReference type="InterPro" id="IPR013527">
    <property type="entry name" value="YicC-like_N"/>
</dbReference>